<feature type="domain" description="Peptidase M48" evidence="9">
    <location>
        <begin position="183"/>
        <end position="352"/>
    </location>
</feature>
<keyword evidence="8" id="KW-1133">Transmembrane helix</keyword>
<dbReference type="Pfam" id="PF01435">
    <property type="entry name" value="Peptidase_M48"/>
    <property type="match status" value="1"/>
</dbReference>
<comment type="caution">
    <text evidence="10">The sequence shown here is derived from an EMBL/GenBank/DDBJ whole genome shotgun (WGS) entry which is preliminary data.</text>
</comment>
<dbReference type="RefSeq" id="WP_020752922.1">
    <property type="nucleotide sequence ID" value="NZ_JEXD01000028.1"/>
</dbReference>
<evidence type="ECO:0000256" key="7">
    <source>
        <dbReference type="SAM" id="MobiDB-lite"/>
    </source>
</evidence>
<feature type="transmembrane region" description="Helical" evidence="8">
    <location>
        <begin position="100"/>
        <end position="120"/>
    </location>
</feature>
<dbReference type="InterPro" id="IPR001915">
    <property type="entry name" value="Peptidase_M48"/>
</dbReference>
<sequence length="363" mass="41082">MSQAVDIIFYDGIVSKPYRAQISAQSETEVLIRYGEQLEQQRHYQYTDMKLIGALGQLHPVIELDDDARIEFHGALPEWFNYSTKKIQHSIWKFERSPSLIFFSLIFVITFGISLVKWGVPATSHYVAFKLPENSLKKLGDEAENYVLNNWTAPSQLAQTQKDQITKQYLNTVAENKPAKLVFRKGNRLGANAVALPNNTIIITDELIQIAHNNQEILGVLAHEQGHLVYRHSLQQGLTSLGLSVLYIAMTGDNSDLFTSLPAAILGANYSRKFESEADLYALQLMDRKNIEVSHFANFLQRLNDKTEEDLNKASQSTSPTSQKESSDNKLSIAVVDALSSHPATEERIRMVHDFEKKQHAKY</sequence>
<keyword evidence="8" id="KW-0812">Transmembrane</keyword>
<keyword evidence="3 6" id="KW-0378">Hydrolase</keyword>
<proteinExistence type="inferred from homology"/>
<evidence type="ECO:0000256" key="8">
    <source>
        <dbReference type="SAM" id="Phobius"/>
    </source>
</evidence>
<dbReference type="PATRIC" id="fig|1310607.3.peg.2733"/>
<dbReference type="CDD" id="cd07332">
    <property type="entry name" value="M48C_Oma1_like"/>
    <property type="match status" value="1"/>
</dbReference>
<keyword evidence="4 6" id="KW-0862">Zinc</keyword>
<keyword evidence="8" id="KW-0472">Membrane</keyword>
<dbReference type="PANTHER" id="PTHR22726:SF1">
    <property type="entry name" value="METALLOENDOPEPTIDASE OMA1, MITOCHONDRIAL"/>
    <property type="match status" value="1"/>
</dbReference>
<keyword evidence="2" id="KW-0479">Metal-binding</keyword>
<accession>A0A009PDA9</accession>
<evidence type="ECO:0000256" key="5">
    <source>
        <dbReference type="ARBA" id="ARBA00023049"/>
    </source>
</evidence>
<protein>
    <submittedName>
        <fullName evidence="10">Peptidase M48 family protein</fullName>
    </submittedName>
</protein>
<dbReference type="AlphaFoldDB" id="A0A009PDA9"/>
<keyword evidence="1 6" id="KW-0645">Protease</keyword>
<feature type="compositionally biased region" description="Polar residues" evidence="7">
    <location>
        <begin position="313"/>
        <end position="324"/>
    </location>
</feature>
<evidence type="ECO:0000313" key="10">
    <source>
        <dbReference type="EMBL" id="EXC06068.1"/>
    </source>
</evidence>
<dbReference type="GO" id="GO:0016020">
    <property type="term" value="C:membrane"/>
    <property type="evidence" value="ECO:0007669"/>
    <property type="project" value="TreeGrafter"/>
</dbReference>
<evidence type="ECO:0000313" key="11">
    <source>
        <dbReference type="Proteomes" id="UP000021108"/>
    </source>
</evidence>
<reference evidence="10 11" key="1">
    <citation type="submission" date="2014-02" db="EMBL/GenBank/DDBJ databases">
        <title>Comparative genomics and transcriptomics to identify genetic mechanisms underlying the emergence of carbapenem resistant Acinetobacter baumannii (CRAb).</title>
        <authorList>
            <person name="Harris A.D."/>
            <person name="Johnson K.J."/>
            <person name="George J."/>
            <person name="Shefchek K."/>
            <person name="Daugherty S.C."/>
            <person name="Parankush S."/>
            <person name="Sadzewicz L."/>
            <person name="Tallon L."/>
            <person name="Sengamalay N."/>
            <person name="Hazen T.H."/>
            <person name="Rasko D.A."/>
        </authorList>
    </citation>
    <scope>NUCLEOTIDE SEQUENCE [LARGE SCALE GENOMIC DNA]</scope>
    <source>
        <strain evidence="10 11">625974</strain>
    </source>
</reference>
<gene>
    <name evidence="10" type="ORF">J506_2822</name>
</gene>
<evidence type="ECO:0000256" key="2">
    <source>
        <dbReference type="ARBA" id="ARBA00022723"/>
    </source>
</evidence>
<dbReference type="EMBL" id="JEXD01000028">
    <property type="protein sequence ID" value="EXC06068.1"/>
    <property type="molecule type" value="Genomic_DNA"/>
</dbReference>
<evidence type="ECO:0000256" key="3">
    <source>
        <dbReference type="ARBA" id="ARBA00022801"/>
    </source>
</evidence>
<dbReference type="Gene3D" id="3.30.2010.10">
    <property type="entry name" value="Metalloproteases ('zincins'), catalytic domain"/>
    <property type="match status" value="1"/>
</dbReference>
<name>A0A009PDA9_ACIBA</name>
<keyword evidence="5 6" id="KW-0482">Metalloprotease</keyword>
<evidence type="ECO:0000256" key="6">
    <source>
        <dbReference type="RuleBase" id="RU003983"/>
    </source>
</evidence>
<feature type="region of interest" description="Disordered" evidence="7">
    <location>
        <begin position="309"/>
        <end position="330"/>
    </location>
</feature>
<evidence type="ECO:0000259" key="9">
    <source>
        <dbReference type="Pfam" id="PF01435"/>
    </source>
</evidence>
<dbReference type="PANTHER" id="PTHR22726">
    <property type="entry name" value="METALLOENDOPEPTIDASE OMA1"/>
    <property type="match status" value="1"/>
</dbReference>
<evidence type="ECO:0000256" key="4">
    <source>
        <dbReference type="ARBA" id="ARBA00022833"/>
    </source>
</evidence>
<comment type="similarity">
    <text evidence="6">Belongs to the peptidase M48 family.</text>
</comment>
<dbReference type="GO" id="GO:0051603">
    <property type="term" value="P:proteolysis involved in protein catabolic process"/>
    <property type="evidence" value="ECO:0007669"/>
    <property type="project" value="TreeGrafter"/>
</dbReference>
<dbReference type="GO" id="GO:0046872">
    <property type="term" value="F:metal ion binding"/>
    <property type="evidence" value="ECO:0007669"/>
    <property type="project" value="UniProtKB-KW"/>
</dbReference>
<dbReference type="GO" id="GO:0004222">
    <property type="term" value="F:metalloendopeptidase activity"/>
    <property type="evidence" value="ECO:0007669"/>
    <property type="project" value="InterPro"/>
</dbReference>
<evidence type="ECO:0000256" key="1">
    <source>
        <dbReference type="ARBA" id="ARBA00022670"/>
    </source>
</evidence>
<comment type="cofactor">
    <cofactor evidence="6">
        <name>Zn(2+)</name>
        <dbReference type="ChEBI" id="CHEBI:29105"/>
    </cofactor>
    <text evidence="6">Binds 1 zinc ion per subunit.</text>
</comment>
<organism evidence="10 11">
    <name type="scientific">Acinetobacter baumannii 625974</name>
    <dbReference type="NCBI Taxonomy" id="1310607"/>
    <lineage>
        <taxon>Bacteria</taxon>
        <taxon>Pseudomonadati</taxon>
        <taxon>Pseudomonadota</taxon>
        <taxon>Gammaproteobacteria</taxon>
        <taxon>Moraxellales</taxon>
        <taxon>Moraxellaceae</taxon>
        <taxon>Acinetobacter</taxon>
        <taxon>Acinetobacter calcoaceticus/baumannii complex</taxon>
    </lineage>
</organism>
<dbReference type="InterPro" id="IPR051156">
    <property type="entry name" value="Mito/Outer_Membr_Metalloprot"/>
</dbReference>
<dbReference type="Proteomes" id="UP000021108">
    <property type="component" value="Unassembled WGS sequence"/>
</dbReference>